<comment type="similarity">
    <text evidence="7">Belongs to the PINc/VapC protein family.</text>
</comment>
<comment type="caution">
    <text evidence="9">The sequence shown here is derived from an EMBL/GenBank/DDBJ whole genome shotgun (WGS) entry which is preliminary data.</text>
</comment>
<dbReference type="GO" id="GO:0016787">
    <property type="term" value="F:hydrolase activity"/>
    <property type="evidence" value="ECO:0007669"/>
    <property type="project" value="UniProtKB-KW"/>
</dbReference>
<name>A0A926VLU2_9CYAN</name>
<evidence type="ECO:0000256" key="7">
    <source>
        <dbReference type="ARBA" id="ARBA00038093"/>
    </source>
</evidence>
<evidence type="ECO:0000256" key="2">
    <source>
        <dbReference type="ARBA" id="ARBA00022649"/>
    </source>
</evidence>
<dbReference type="AlphaFoldDB" id="A0A926VLU2"/>
<evidence type="ECO:0000256" key="5">
    <source>
        <dbReference type="ARBA" id="ARBA00022801"/>
    </source>
</evidence>
<dbReference type="GO" id="GO:0046872">
    <property type="term" value="F:metal ion binding"/>
    <property type="evidence" value="ECO:0007669"/>
    <property type="project" value="UniProtKB-KW"/>
</dbReference>
<keyword evidence="4" id="KW-0479">Metal-binding</keyword>
<keyword evidence="10" id="KW-1185">Reference proteome</keyword>
<evidence type="ECO:0000256" key="3">
    <source>
        <dbReference type="ARBA" id="ARBA00022722"/>
    </source>
</evidence>
<evidence type="ECO:0000256" key="6">
    <source>
        <dbReference type="ARBA" id="ARBA00022842"/>
    </source>
</evidence>
<evidence type="ECO:0000256" key="4">
    <source>
        <dbReference type="ARBA" id="ARBA00022723"/>
    </source>
</evidence>
<organism evidence="9 10">
    <name type="scientific">Aerosakkonema funiforme FACHB-1375</name>
    <dbReference type="NCBI Taxonomy" id="2949571"/>
    <lineage>
        <taxon>Bacteria</taxon>
        <taxon>Bacillati</taxon>
        <taxon>Cyanobacteriota</taxon>
        <taxon>Cyanophyceae</taxon>
        <taxon>Oscillatoriophycideae</taxon>
        <taxon>Aerosakkonematales</taxon>
        <taxon>Aerosakkonemataceae</taxon>
        <taxon>Aerosakkonema</taxon>
    </lineage>
</organism>
<dbReference type="GO" id="GO:0004518">
    <property type="term" value="F:nuclease activity"/>
    <property type="evidence" value="ECO:0007669"/>
    <property type="project" value="UniProtKB-KW"/>
</dbReference>
<dbReference type="Proteomes" id="UP000641646">
    <property type="component" value="Unassembled WGS sequence"/>
</dbReference>
<dbReference type="EMBL" id="JACJPW010000188">
    <property type="protein sequence ID" value="MBD2186302.1"/>
    <property type="molecule type" value="Genomic_DNA"/>
</dbReference>
<evidence type="ECO:0000313" key="10">
    <source>
        <dbReference type="Proteomes" id="UP000641646"/>
    </source>
</evidence>
<dbReference type="RefSeq" id="WP_190475490.1">
    <property type="nucleotide sequence ID" value="NZ_JACJPW010000188.1"/>
</dbReference>
<dbReference type="PANTHER" id="PTHR33653">
    <property type="entry name" value="RIBONUCLEASE VAPC2"/>
    <property type="match status" value="1"/>
</dbReference>
<keyword evidence="3" id="KW-0540">Nuclease</keyword>
<dbReference type="InterPro" id="IPR002716">
    <property type="entry name" value="PIN_dom"/>
</dbReference>
<keyword evidence="5" id="KW-0378">Hydrolase</keyword>
<accession>A0A926VLU2</accession>
<keyword evidence="2" id="KW-1277">Toxin-antitoxin system</keyword>
<sequence>MDKALLDTDIFSESRKRINQGVLAKATAYLNVFGQYTISVIKVTEVVKGWLKLQREDRIQQFLAAIASAEVLIVETQIAEMAGRIYGDLERTGQPIGLADAIITATALQNDLTLVTGNLSHYQRIQGLGYSLKLDNWRS</sequence>
<feature type="domain" description="PIN" evidence="8">
    <location>
        <begin position="6"/>
        <end position="118"/>
    </location>
</feature>
<dbReference type="SUPFAM" id="SSF88723">
    <property type="entry name" value="PIN domain-like"/>
    <property type="match status" value="1"/>
</dbReference>
<evidence type="ECO:0000256" key="1">
    <source>
        <dbReference type="ARBA" id="ARBA00001946"/>
    </source>
</evidence>
<reference evidence="9" key="1">
    <citation type="journal article" date="2015" name="ISME J.">
        <title>Draft Genome Sequence of Streptomyces incarnatus NRRL8089, which Produces the Nucleoside Antibiotic Sinefungin.</title>
        <authorList>
            <person name="Oshima K."/>
            <person name="Hattori M."/>
            <person name="Shimizu H."/>
            <person name="Fukuda K."/>
            <person name="Nemoto M."/>
            <person name="Inagaki K."/>
            <person name="Tamura T."/>
        </authorList>
    </citation>
    <scope>NUCLEOTIDE SEQUENCE</scope>
    <source>
        <strain evidence="9">FACHB-1375</strain>
    </source>
</reference>
<dbReference type="Pfam" id="PF01850">
    <property type="entry name" value="PIN"/>
    <property type="match status" value="1"/>
</dbReference>
<dbReference type="PANTHER" id="PTHR33653:SF1">
    <property type="entry name" value="RIBONUCLEASE VAPC2"/>
    <property type="match status" value="1"/>
</dbReference>
<dbReference type="InterPro" id="IPR050556">
    <property type="entry name" value="Type_II_TA_system_RNase"/>
</dbReference>
<evidence type="ECO:0000259" key="8">
    <source>
        <dbReference type="Pfam" id="PF01850"/>
    </source>
</evidence>
<reference evidence="9" key="2">
    <citation type="submission" date="2020-08" db="EMBL/GenBank/DDBJ databases">
        <authorList>
            <person name="Chen M."/>
            <person name="Teng W."/>
            <person name="Zhao L."/>
            <person name="Hu C."/>
            <person name="Zhou Y."/>
            <person name="Han B."/>
            <person name="Song L."/>
            <person name="Shu W."/>
        </authorList>
    </citation>
    <scope>NUCLEOTIDE SEQUENCE</scope>
    <source>
        <strain evidence="9">FACHB-1375</strain>
    </source>
</reference>
<gene>
    <name evidence="9" type="ORF">H6G03_35500</name>
</gene>
<evidence type="ECO:0000313" key="9">
    <source>
        <dbReference type="EMBL" id="MBD2186302.1"/>
    </source>
</evidence>
<keyword evidence="6" id="KW-0460">Magnesium</keyword>
<comment type="cofactor">
    <cofactor evidence="1">
        <name>Mg(2+)</name>
        <dbReference type="ChEBI" id="CHEBI:18420"/>
    </cofactor>
</comment>
<protein>
    <submittedName>
        <fullName evidence="9">PIN domain-containing protein</fullName>
    </submittedName>
</protein>
<dbReference type="InterPro" id="IPR029060">
    <property type="entry name" value="PIN-like_dom_sf"/>
</dbReference>
<proteinExistence type="inferred from homology"/>
<dbReference type="Gene3D" id="3.40.50.1010">
    <property type="entry name" value="5'-nuclease"/>
    <property type="match status" value="1"/>
</dbReference>